<proteinExistence type="predicted"/>
<gene>
    <name evidence="2" type="ORF">COLO4_02491</name>
</gene>
<reference evidence="3" key="1">
    <citation type="submission" date="2013-09" db="EMBL/GenBank/DDBJ databases">
        <title>Corchorus olitorius genome sequencing.</title>
        <authorList>
            <person name="Alam M."/>
            <person name="Haque M.S."/>
            <person name="Islam M.S."/>
            <person name="Emdad E.M."/>
            <person name="Islam M.M."/>
            <person name="Ahmed B."/>
            <person name="Halim A."/>
            <person name="Hossen Q.M.M."/>
            <person name="Hossain M.Z."/>
            <person name="Ahmed R."/>
            <person name="Khan M.M."/>
            <person name="Islam R."/>
            <person name="Rashid M.M."/>
            <person name="Khan S.A."/>
            <person name="Rahman M.S."/>
            <person name="Alam M."/>
            <person name="Yahiya A.S."/>
            <person name="Khan M.S."/>
            <person name="Azam M.S."/>
            <person name="Haque T."/>
            <person name="Lashkar M.Z.H."/>
            <person name="Akhand A.I."/>
            <person name="Morshed G."/>
            <person name="Roy S."/>
            <person name="Uddin K.S."/>
            <person name="Rabeya T."/>
            <person name="Hossain A.S."/>
            <person name="Chowdhury A."/>
            <person name="Snigdha A.R."/>
            <person name="Mortoza M.S."/>
            <person name="Matin S.A."/>
            <person name="Hoque S.M.E."/>
            <person name="Islam M.K."/>
            <person name="Roy D.K."/>
            <person name="Haider R."/>
            <person name="Moosa M.M."/>
            <person name="Elias S.M."/>
            <person name="Hasan A.M."/>
            <person name="Jahan S."/>
            <person name="Shafiuddin M."/>
            <person name="Mahmood N."/>
            <person name="Shommy N.S."/>
        </authorList>
    </citation>
    <scope>NUCLEOTIDE SEQUENCE [LARGE SCALE GENOMIC DNA]</scope>
    <source>
        <strain evidence="3">cv. O-4</strain>
    </source>
</reference>
<protein>
    <submittedName>
        <fullName evidence="2">Uncharacterized protein</fullName>
    </submittedName>
</protein>
<sequence>MVEQTETFPRQEENEDLAAKLSTTRADDKDKPF</sequence>
<organism evidence="2 3">
    <name type="scientific">Corchorus olitorius</name>
    <dbReference type="NCBI Taxonomy" id="93759"/>
    <lineage>
        <taxon>Eukaryota</taxon>
        <taxon>Viridiplantae</taxon>
        <taxon>Streptophyta</taxon>
        <taxon>Embryophyta</taxon>
        <taxon>Tracheophyta</taxon>
        <taxon>Spermatophyta</taxon>
        <taxon>Magnoliopsida</taxon>
        <taxon>eudicotyledons</taxon>
        <taxon>Gunneridae</taxon>
        <taxon>Pentapetalae</taxon>
        <taxon>rosids</taxon>
        <taxon>malvids</taxon>
        <taxon>Malvales</taxon>
        <taxon>Malvaceae</taxon>
        <taxon>Grewioideae</taxon>
        <taxon>Apeibeae</taxon>
        <taxon>Corchorus</taxon>
    </lineage>
</organism>
<evidence type="ECO:0000313" key="3">
    <source>
        <dbReference type="Proteomes" id="UP000187203"/>
    </source>
</evidence>
<dbReference type="Proteomes" id="UP000187203">
    <property type="component" value="Unassembled WGS sequence"/>
</dbReference>
<evidence type="ECO:0000313" key="2">
    <source>
        <dbReference type="EMBL" id="OMP12980.1"/>
    </source>
</evidence>
<keyword evidence="3" id="KW-1185">Reference proteome</keyword>
<evidence type="ECO:0000256" key="1">
    <source>
        <dbReference type="SAM" id="MobiDB-lite"/>
    </source>
</evidence>
<dbReference type="EMBL" id="AWUE01005480">
    <property type="protein sequence ID" value="OMP12980.1"/>
    <property type="molecule type" value="Genomic_DNA"/>
</dbReference>
<dbReference type="AlphaFoldDB" id="A0A1R3L103"/>
<name>A0A1R3L103_9ROSI</name>
<feature type="region of interest" description="Disordered" evidence="1">
    <location>
        <begin position="1"/>
        <end position="33"/>
    </location>
</feature>
<accession>A0A1R3L103</accession>
<comment type="caution">
    <text evidence="2">The sequence shown here is derived from an EMBL/GenBank/DDBJ whole genome shotgun (WGS) entry which is preliminary data.</text>
</comment>